<evidence type="ECO:0000256" key="1">
    <source>
        <dbReference type="SAM" id="MobiDB-lite"/>
    </source>
</evidence>
<feature type="region of interest" description="Disordered" evidence="1">
    <location>
        <begin position="1"/>
        <end position="34"/>
    </location>
</feature>
<dbReference type="Proteomes" id="UP000244722">
    <property type="component" value="Unassembled WGS sequence"/>
</dbReference>
<gene>
    <name evidence="2" type="ORF">B9Z19DRAFT_1118946</name>
</gene>
<dbReference type="EMBL" id="NESQ01000009">
    <property type="protein sequence ID" value="PUU83593.1"/>
    <property type="molecule type" value="Genomic_DNA"/>
</dbReference>
<evidence type="ECO:0000313" key="3">
    <source>
        <dbReference type="Proteomes" id="UP000244722"/>
    </source>
</evidence>
<comment type="caution">
    <text evidence="2">The sequence shown here is derived from an EMBL/GenBank/DDBJ whole genome shotgun (WGS) entry which is preliminary data.</text>
</comment>
<protein>
    <submittedName>
        <fullName evidence="2">Uncharacterized protein</fullName>
    </submittedName>
</protein>
<accession>A0A2T7A779</accession>
<organism evidence="2 3">
    <name type="scientific">Tuber borchii</name>
    <name type="common">White truffle</name>
    <dbReference type="NCBI Taxonomy" id="42251"/>
    <lineage>
        <taxon>Eukaryota</taxon>
        <taxon>Fungi</taxon>
        <taxon>Dikarya</taxon>
        <taxon>Ascomycota</taxon>
        <taxon>Pezizomycotina</taxon>
        <taxon>Pezizomycetes</taxon>
        <taxon>Pezizales</taxon>
        <taxon>Tuberaceae</taxon>
        <taxon>Tuber</taxon>
    </lineage>
</organism>
<reference evidence="2 3" key="1">
    <citation type="submission" date="2017-04" db="EMBL/GenBank/DDBJ databases">
        <title>Draft genome sequence of Tuber borchii Vittad., a whitish edible truffle.</title>
        <authorList>
            <consortium name="DOE Joint Genome Institute"/>
            <person name="Murat C."/>
            <person name="Kuo A."/>
            <person name="Barry K.W."/>
            <person name="Clum A."/>
            <person name="Dockter R.B."/>
            <person name="Fauchery L."/>
            <person name="Iotti M."/>
            <person name="Kohler A."/>
            <person name="Labutti K."/>
            <person name="Lindquist E.A."/>
            <person name="Lipzen A."/>
            <person name="Ohm R.A."/>
            <person name="Wang M."/>
            <person name="Grigoriev I.V."/>
            <person name="Zambonelli A."/>
            <person name="Martin F.M."/>
        </authorList>
    </citation>
    <scope>NUCLEOTIDE SEQUENCE [LARGE SCALE GENOMIC DNA]</scope>
    <source>
        <strain evidence="2 3">Tbo3840</strain>
    </source>
</reference>
<proteinExistence type="predicted"/>
<name>A0A2T7A779_TUBBO</name>
<sequence length="107" mass="11646">MSQQSQTTDATEIDLQPNSWDLPGDLPSQSMESLGTGYLQPISELSDGDSASALSSALSGMLTPTLEALSNMESMTNPDPAESLLYERKKKIRKSWVYWTQNGYGAP</sequence>
<evidence type="ECO:0000313" key="2">
    <source>
        <dbReference type="EMBL" id="PUU83593.1"/>
    </source>
</evidence>
<keyword evidence="3" id="KW-1185">Reference proteome</keyword>
<feature type="compositionally biased region" description="Polar residues" evidence="1">
    <location>
        <begin position="1"/>
        <end position="10"/>
    </location>
</feature>
<dbReference type="AlphaFoldDB" id="A0A2T7A779"/>